<evidence type="ECO:0000313" key="1">
    <source>
        <dbReference type="EMBL" id="CAB5024792.1"/>
    </source>
</evidence>
<accession>A0A6J7R7U9</accession>
<name>A0A6J7R7U9_9ZZZZ</name>
<dbReference type="EMBL" id="CAFBPJ010000144">
    <property type="protein sequence ID" value="CAB5024792.1"/>
    <property type="molecule type" value="Genomic_DNA"/>
</dbReference>
<organism evidence="1">
    <name type="scientific">freshwater metagenome</name>
    <dbReference type="NCBI Taxonomy" id="449393"/>
    <lineage>
        <taxon>unclassified sequences</taxon>
        <taxon>metagenomes</taxon>
        <taxon>ecological metagenomes</taxon>
    </lineage>
</organism>
<proteinExistence type="predicted"/>
<gene>
    <name evidence="1" type="ORF">UFOPK4092_01146</name>
</gene>
<reference evidence="1" key="1">
    <citation type="submission" date="2020-05" db="EMBL/GenBank/DDBJ databases">
        <authorList>
            <person name="Chiriac C."/>
            <person name="Salcher M."/>
            <person name="Ghai R."/>
            <person name="Kavagutti S V."/>
        </authorList>
    </citation>
    <scope>NUCLEOTIDE SEQUENCE</scope>
</reference>
<sequence length="116" mass="12600">MFATFDVVEGCFVRSHHAGTRPRLDRHVAQSHTALHRKSANCRTPIFQYVPLATTGADLGDDRQGDVFGGNASGELALNGNSHRLKWLQRQGLGGQHVFDLTGADTEREGAKCPMG</sequence>
<dbReference type="AntiFam" id="ANF00098">
    <property type="entry name" value="Shadow ORF (opposite leuC)"/>
</dbReference>
<dbReference type="AlphaFoldDB" id="A0A6J7R7U9"/>
<protein>
    <submittedName>
        <fullName evidence="1">Unannotated protein</fullName>
    </submittedName>
</protein>